<comment type="caution">
    <text evidence="1">The sequence shown here is derived from an EMBL/GenBank/DDBJ whole genome shotgun (WGS) entry which is preliminary data.</text>
</comment>
<name>A0A9W4XJ55_9PLEO</name>
<organism evidence="1 2">
    <name type="scientific">Periconia digitata</name>
    <dbReference type="NCBI Taxonomy" id="1303443"/>
    <lineage>
        <taxon>Eukaryota</taxon>
        <taxon>Fungi</taxon>
        <taxon>Dikarya</taxon>
        <taxon>Ascomycota</taxon>
        <taxon>Pezizomycotina</taxon>
        <taxon>Dothideomycetes</taxon>
        <taxon>Pleosporomycetidae</taxon>
        <taxon>Pleosporales</taxon>
        <taxon>Massarineae</taxon>
        <taxon>Periconiaceae</taxon>
        <taxon>Periconia</taxon>
    </lineage>
</organism>
<evidence type="ECO:0000313" key="1">
    <source>
        <dbReference type="EMBL" id="CAI6333558.1"/>
    </source>
</evidence>
<protein>
    <submittedName>
        <fullName evidence="1">Uncharacterized protein</fullName>
    </submittedName>
</protein>
<accession>A0A9W4XJ55</accession>
<sequence>MPRFLLSWRRRLNRPYQSEFITKLIAGKWVAMGGASPAVFHASCVGRGYSTVNLLPSLFNFAPESGTNWRFLVLFPPCVGSLSRSDIDSCCWMLFDTAITGTLVLIKYSFAAWSIVT</sequence>
<reference evidence="1" key="1">
    <citation type="submission" date="2023-01" db="EMBL/GenBank/DDBJ databases">
        <authorList>
            <person name="Van Ghelder C."/>
            <person name="Rancurel C."/>
        </authorList>
    </citation>
    <scope>NUCLEOTIDE SEQUENCE</scope>
    <source>
        <strain evidence="1">CNCM I-4278</strain>
    </source>
</reference>
<gene>
    <name evidence="1" type="ORF">PDIGIT_LOCUS6600</name>
</gene>
<proteinExistence type="predicted"/>
<dbReference type="Proteomes" id="UP001152607">
    <property type="component" value="Unassembled WGS sequence"/>
</dbReference>
<dbReference type="EMBL" id="CAOQHR010000004">
    <property type="protein sequence ID" value="CAI6333558.1"/>
    <property type="molecule type" value="Genomic_DNA"/>
</dbReference>
<dbReference type="AlphaFoldDB" id="A0A9W4XJ55"/>
<evidence type="ECO:0000313" key="2">
    <source>
        <dbReference type="Proteomes" id="UP001152607"/>
    </source>
</evidence>
<keyword evidence="2" id="KW-1185">Reference proteome</keyword>